<dbReference type="InterPro" id="IPR027417">
    <property type="entry name" value="P-loop_NTPase"/>
</dbReference>
<dbReference type="Proteomes" id="UP000250434">
    <property type="component" value="Chromosome"/>
</dbReference>
<dbReference type="Gene3D" id="3.40.50.300">
    <property type="entry name" value="P-loop containing nucleotide triphosphate hydrolases"/>
    <property type="match status" value="1"/>
</dbReference>
<dbReference type="PANTHER" id="PTHR37291:SF1">
    <property type="entry name" value="TYPE IV METHYL-DIRECTED RESTRICTION ENZYME ECOKMCRB SUBUNIT"/>
    <property type="match status" value="1"/>
</dbReference>
<reference evidence="2 3" key="1">
    <citation type="submission" date="2016-04" db="EMBL/GenBank/DDBJ databases">
        <title>Complete genome sequence and analysis of deep-sea sediment isolate, Amycolatopsis sp. WP1.</title>
        <authorList>
            <person name="Wang H."/>
            <person name="Chen S."/>
            <person name="Wu Q."/>
        </authorList>
    </citation>
    <scope>NUCLEOTIDE SEQUENCE [LARGE SCALE GENOMIC DNA]</scope>
    <source>
        <strain evidence="2 3">WP1</strain>
    </source>
</reference>
<feature type="domain" description="AAA+ ATPase" evidence="1">
    <location>
        <begin position="184"/>
        <end position="376"/>
    </location>
</feature>
<sequence>MTDPHAGEAEELSAALDDVDLDSPSTTKFAEFEYVLAALVHLPRNQVYAVAVNRAAELAALVKSVPANHALVLAVVVKDADQVKATQEAVRRYLSSGGVPAAVVFERDPAGGWRSSWLAMEAEQAGSDLAAQVSSLATQLSLQVEHVEARERVRKWPGRSLRAAEHPLVIDDRTRRMLRGAVASRSAVMLVGPPGTGKTQLVGEVIDEVAGAPANYGMTMAHDYLVVTPDESWSARELVGGETVDDTSKLRFSPGYVLEAIAEDRWLVLDEANRADLDRIFSGLFTWLTGNTVTVGRVSGDPKASPIFLGWADGPKSEVIGAELLRSDTPDDGQGAVHYLAGKEWRLFGTYNAVDAQRVFRFGLALGRRFAHVPIEMPTVEGFTQALGNRLSNLPTPLEDSVQAELVSVLQRIYQAHAGLSGMEMGPAALLSIPEYLDAKDLPLSSAELRQRIAESYLMGMGTWLATLDDNALEQLGREFQRPEVLGDQWDWLVGKLGGLR</sequence>
<dbReference type="KEGG" id="aab:A4R43_27820"/>
<dbReference type="RefSeq" id="WP_113695054.1">
    <property type="nucleotide sequence ID" value="NZ_CP015163.1"/>
</dbReference>
<evidence type="ECO:0000313" key="3">
    <source>
        <dbReference type="Proteomes" id="UP000250434"/>
    </source>
</evidence>
<dbReference type="OrthoDB" id="9768555at2"/>
<dbReference type="SMART" id="SM00382">
    <property type="entry name" value="AAA"/>
    <property type="match status" value="1"/>
</dbReference>
<dbReference type="GO" id="GO:0005524">
    <property type="term" value="F:ATP binding"/>
    <property type="evidence" value="ECO:0007669"/>
    <property type="project" value="InterPro"/>
</dbReference>
<dbReference type="InterPro" id="IPR052934">
    <property type="entry name" value="Methyl-DNA_Rec/Restrict_Enz"/>
</dbReference>
<name>A0A344LCP7_9PSEU</name>
<dbReference type="GO" id="GO:0016887">
    <property type="term" value="F:ATP hydrolysis activity"/>
    <property type="evidence" value="ECO:0007669"/>
    <property type="project" value="InterPro"/>
</dbReference>
<dbReference type="InterPro" id="IPR003593">
    <property type="entry name" value="AAA+_ATPase"/>
</dbReference>
<evidence type="ECO:0000313" key="2">
    <source>
        <dbReference type="EMBL" id="AXB45821.1"/>
    </source>
</evidence>
<proteinExistence type="predicted"/>
<organism evidence="2 3">
    <name type="scientific">Amycolatopsis albispora</name>
    <dbReference type="NCBI Taxonomy" id="1804986"/>
    <lineage>
        <taxon>Bacteria</taxon>
        <taxon>Bacillati</taxon>
        <taxon>Actinomycetota</taxon>
        <taxon>Actinomycetes</taxon>
        <taxon>Pseudonocardiales</taxon>
        <taxon>Pseudonocardiaceae</taxon>
        <taxon>Amycolatopsis</taxon>
    </lineage>
</organism>
<gene>
    <name evidence="2" type="ORF">A4R43_27820</name>
</gene>
<dbReference type="PANTHER" id="PTHR37291">
    <property type="entry name" value="5-METHYLCYTOSINE-SPECIFIC RESTRICTION ENZYME B"/>
    <property type="match status" value="1"/>
</dbReference>
<protein>
    <recommendedName>
        <fullName evidence="1">AAA+ ATPase domain-containing protein</fullName>
    </recommendedName>
</protein>
<keyword evidence="3" id="KW-1185">Reference proteome</keyword>
<accession>A0A344LCP7</accession>
<evidence type="ECO:0000259" key="1">
    <source>
        <dbReference type="SMART" id="SM00382"/>
    </source>
</evidence>
<dbReference type="EMBL" id="CP015163">
    <property type="protein sequence ID" value="AXB45821.1"/>
    <property type="molecule type" value="Genomic_DNA"/>
</dbReference>
<dbReference type="AlphaFoldDB" id="A0A344LCP7"/>
<dbReference type="SUPFAM" id="SSF52540">
    <property type="entry name" value="P-loop containing nucleoside triphosphate hydrolases"/>
    <property type="match status" value="1"/>
</dbReference>
<dbReference type="InterPro" id="IPR011704">
    <property type="entry name" value="ATPase_dyneun-rel_AAA"/>
</dbReference>
<dbReference type="Pfam" id="PF07728">
    <property type="entry name" value="AAA_5"/>
    <property type="match status" value="1"/>
</dbReference>